<keyword evidence="4" id="KW-1185">Reference proteome</keyword>
<name>A0A9P6JHQ0_9FUNG</name>
<dbReference type="InterPro" id="IPR050769">
    <property type="entry name" value="NAT_camello-type"/>
</dbReference>
<evidence type="ECO:0000313" key="3">
    <source>
        <dbReference type="EMBL" id="KAF9978417.1"/>
    </source>
</evidence>
<feature type="domain" description="N-acetyltransferase" evidence="2">
    <location>
        <begin position="64"/>
        <end position="211"/>
    </location>
</feature>
<proteinExistence type="predicted"/>
<dbReference type="SUPFAM" id="SSF55729">
    <property type="entry name" value="Acyl-CoA N-acyltransferases (Nat)"/>
    <property type="match status" value="1"/>
</dbReference>
<accession>A0A9P6JHQ0</accession>
<dbReference type="GO" id="GO:0008080">
    <property type="term" value="F:N-acetyltransferase activity"/>
    <property type="evidence" value="ECO:0007669"/>
    <property type="project" value="InterPro"/>
</dbReference>
<reference evidence="3" key="1">
    <citation type="journal article" date="2020" name="Fungal Divers.">
        <title>Resolving the Mortierellaceae phylogeny through synthesis of multi-gene phylogenetics and phylogenomics.</title>
        <authorList>
            <person name="Vandepol N."/>
            <person name="Liber J."/>
            <person name="Desiro A."/>
            <person name="Na H."/>
            <person name="Kennedy M."/>
            <person name="Barry K."/>
            <person name="Grigoriev I.V."/>
            <person name="Miller A.N."/>
            <person name="O'Donnell K."/>
            <person name="Stajich J.E."/>
            <person name="Bonito G."/>
        </authorList>
    </citation>
    <scope>NUCLEOTIDE SEQUENCE</scope>
    <source>
        <strain evidence="3">MES-2147</strain>
    </source>
</reference>
<dbReference type="Proteomes" id="UP000749646">
    <property type="component" value="Unassembled WGS sequence"/>
</dbReference>
<dbReference type="OrthoDB" id="10039976at2759"/>
<dbReference type="EMBL" id="JAAAHW010004125">
    <property type="protein sequence ID" value="KAF9978417.1"/>
    <property type="molecule type" value="Genomic_DNA"/>
</dbReference>
<dbReference type="Gene3D" id="3.40.630.30">
    <property type="match status" value="1"/>
</dbReference>
<organism evidence="3 4">
    <name type="scientific">Modicella reniformis</name>
    <dbReference type="NCBI Taxonomy" id="1440133"/>
    <lineage>
        <taxon>Eukaryota</taxon>
        <taxon>Fungi</taxon>
        <taxon>Fungi incertae sedis</taxon>
        <taxon>Mucoromycota</taxon>
        <taxon>Mortierellomycotina</taxon>
        <taxon>Mortierellomycetes</taxon>
        <taxon>Mortierellales</taxon>
        <taxon>Mortierellaceae</taxon>
        <taxon>Modicella</taxon>
    </lineage>
</organism>
<evidence type="ECO:0000259" key="2">
    <source>
        <dbReference type="PROSITE" id="PS51186"/>
    </source>
</evidence>
<comment type="caution">
    <text evidence="3">The sequence shown here is derived from an EMBL/GenBank/DDBJ whole genome shotgun (WGS) entry which is preliminary data.</text>
</comment>
<dbReference type="CDD" id="cd04301">
    <property type="entry name" value="NAT_SF"/>
    <property type="match status" value="1"/>
</dbReference>
<gene>
    <name evidence="3" type="ORF">BGZ65_007007</name>
</gene>
<dbReference type="PANTHER" id="PTHR13947:SF37">
    <property type="entry name" value="LD18367P"/>
    <property type="match status" value="1"/>
</dbReference>
<dbReference type="PROSITE" id="PS51186">
    <property type="entry name" value="GNAT"/>
    <property type="match status" value="1"/>
</dbReference>
<evidence type="ECO:0000256" key="1">
    <source>
        <dbReference type="ARBA" id="ARBA00022679"/>
    </source>
</evidence>
<sequence length="211" mass="23436">MSISFFVVDPQHVDGTDLSLVPEASSESKPFIVIWRLVSTRDDHTPQGLYLPIDKTLLVDSLATLFPQLSTSYPTGPDLERIEACLARDETFTLLLATETTTHIQRAAEGMSLPRITLKITKIVGSLTLITLKLLMNTRAHIEDLIVSNDCRGQGVGRGLMQRAIQEAVEVRACRMVDLTSKPDRIQARALYESLGFKIKDTGAFRYYAPS</sequence>
<dbReference type="AlphaFoldDB" id="A0A9P6JHQ0"/>
<dbReference type="PANTHER" id="PTHR13947">
    <property type="entry name" value="GNAT FAMILY N-ACETYLTRANSFERASE"/>
    <property type="match status" value="1"/>
</dbReference>
<dbReference type="InterPro" id="IPR016181">
    <property type="entry name" value="Acyl_CoA_acyltransferase"/>
</dbReference>
<protein>
    <recommendedName>
        <fullName evidence="2">N-acetyltransferase domain-containing protein</fullName>
    </recommendedName>
</protein>
<dbReference type="InterPro" id="IPR000182">
    <property type="entry name" value="GNAT_dom"/>
</dbReference>
<dbReference type="Pfam" id="PF00583">
    <property type="entry name" value="Acetyltransf_1"/>
    <property type="match status" value="1"/>
</dbReference>
<keyword evidence="1" id="KW-0808">Transferase</keyword>
<evidence type="ECO:0000313" key="4">
    <source>
        <dbReference type="Proteomes" id="UP000749646"/>
    </source>
</evidence>